<dbReference type="AlphaFoldDB" id="A0A930Y8M7"/>
<protein>
    <submittedName>
        <fullName evidence="1">Uncharacterized protein</fullName>
    </submittedName>
</protein>
<dbReference type="EMBL" id="JADION010000016">
    <property type="protein sequence ID" value="MBF4102607.1"/>
    <property type="molecule type" value="Genomic_DNA"/>
</dbReference>
<accession>A0A930Y8M7</accession>
<sequence length="89" mass="10108">MLHSGIFTRNSRRVKLIFYHIEHFCKFAVASSAVMVGSSVTNSLLLIVYCTVFAAGGRQNLFPQELSVNNHVSFLSRVTHHVYRQLLLQ</sequence>
<gene>
    <name evidence="1" type="ORF">INT80_06875</name>
</gene>
<evidence type="ECO:0000313" key="1">
    <source>
        <dbReference type="EMBL" id="MBF4102607.1"/>
    </source>
</evidence>
<proteinExistence type="predicted"/>
<comment type="caution">
    <text evidence="1">The sequence shown here is derived from an EMBL/GenBank/DDBJ whole genome shotgun (WGS) entry which is preliminary data.</text>
</comment>
<reference evidence="1" key="1">
    <citation type="submission" date="2020-11" db="EMBL/GenBank/DDBJ databases">
        <title>Gallibacterium anatis 1637, full genome, WGS.</title>
        <authorList>
            <person name="Laishevtcev A.I."/>
            <person name="Yakimova E.A."/>
            <person name="Petkovich D."/>
            <person name="Stepanova T.V."/>
            <person name="Kalendr R.S."/>
            <person name="Rubalsky E.O."/>
            <person name="Zulkarneev E.R."/>
            <person name="Aleshkin A.V."/>
        </authorList>
    </citation>
    <scope>NUCLEOTIDE SEQUENCE</scope>
    <source>
        <strain evidence="1">1637</strain>
    </source>
</reference>
<organism evidence="1">
    <name type="scientific">Gallibacterium anatis</name>
    <dbReference type="NCBI Taxonomy" id="750"/>
    <lineage>
        <taxon>Bacteria</taxon>
        <taxon>Pseudomonadati</taxon>
        <taxon>Pseudomonadota</taxon>
        <taxon>Gammaproteobacteria</taxon>
        <taxon>Pasteurellales</taxon>
        <taxon>Pasteurellaceae</taxon>
        <taxon>Gallibacterium</taxon>
    </lineage>
</organism>
<name>A0A930Y8M7_9PAST</name>